<accession>A0A1I7WFF5</accession>
<evidence type="ECO:0000313" key="1">
    <source>
        <dbReference type="Proteomes" id="UP000095283"/>
    </source>
</evidence>
<sequence length="116" mass="13694">MFHSPILLNNCRTSNPRIRITLNPTLICEYIVRKLFLQCRPLYTFNSNIRFESDDQTSCSYKLVQVLFEILLALWVLLENLSFPISPEGGWNGPITRFPFVLRTPSFPFRFFLLYL</sequence>
<protein>
    <submittedName>
        <fullName evidence="2">Ovule protein</fullName>
    </submittedName>
</protein>
<dbReference type="Proteomes" id="UP000095283">
    <property type="component" value="Unplaced"/>
</dbReference>
<proteinExistence type="predicted"/>
<evidence type="ECO:0000313" key="2">
    <source>
        <dbReference type="WBParaSite" id="Hba_03697"/>
    </source>
</evidence>
<name>A0A1I7WFF5_HETBA</name>
<dbReference type="AlphaFoldDB" id="A0A1I7WFF5"/>
<keyword evidence="1" id="KW-1185">Reference proteome</keyword>
<organism evidence="1 2">
    <name type="scientific">Heterorhabditis bacteriophora</name>
    <name type="common">Entomopathogenic nematode worm</name>
    <dbReference type="NCBI Taxonomy" id="37862"/>
    <lineage>
        <taxon>Eukaryota</taxon>
        <taxon>Metazoa</taxon>
        <taxon>Ecdysozoa</taxon>
        <taxon>Nematoda</taxon>
        <taxon>Chromadorea</taxon>
        <taxon>Rhabditida</taxon>
        <taxon>Rhabditina</taxon>
        <taxon>Rhabditomorpha</taxon>
        <taxon>Strongyloidea</taxon>
        <taxon>Heterorhabditidae</taxon>
        <taxon>Heterorhabditis</taxon>
    </lineage>
</organism>
<dbReference type="WBParaSite" id="Hba_03697">
    <property type="protein sequence ID" value="Hba_03697"/>
    <property type="gene ID" value="Hba_03697"/>
</dbReference>
<reference evidence="2" key="1">
    <citation type="submission" date="2016-11" db="UniProtKB">
        <authorList>
            <consortium name="WormBaseParasite"/>
        </authorList>
    </citation>
    <scope>IDENTIFICATION</scope>
</reference>